<evidence type="ECO:0000313" key="1">
    <source>
        <dbReference type="EMBL" id="AJG22543.1"/>
    </source>
</evidence>
<dbReference type="AlphaFoldDB" id="A0A0C4YHR6"/>
<reference evidence="1 2" key="1">
    <citation type="journal article" date="2015" name="Genome Announc.">
        <title>Complete Genome Sequence of Cupriavidus basilensis 4G11, Isolated from the Oak Ridge Field Research Center Site.</title>
        <authorList>
            <person name="Ray J."/>
            <person name="Waters R.J."/>
            <person name="Skerker J.M."/>
            <person name="Kuehl J.V."/>
            <person name="Price M.N."/>
            <person name="Huang J."/>
            <person name="Chakraborty R."/>
            <person name="Arkin A.P."/>
            <person name="Deutschbauer A."/>
        </authorList>
    </citation>
    <scope>NUCLEOTIDE SEQUENCE [LARGE SCALE GENOMIC DNA]</scope>
    <source>
        <strain evidence="1">4G11</strain>
    </source>
</reference>
<dbReference type="Proteomes" id="UP000031843">
    <property type="component" value="Chromosome secondary"/>
</dbReference>
<accession>A0A0C4YHR6</accession>
<gene>
    <name evidence="1" type="ORF">RR42_s0953</name>
</gene>
<evidence type="ECO:0000313" key="2">
    <source>
        <dbReference type="Proteomes" id="UP000031843"/>
    </source>
</evidence>
<name>A0A0C4YHR6_9BURK</name>
<keyword evidence="2" id="KW-1185">Reference proteome</keyword>
<dbReference type="EMBL" id="CP010537">
    <property type="protein sequence ID" value="AJG22543.1"/>
    <property type="molecule type" value="Genomic_DNA"/>
</dbReference>
<protein>
    <submittedName>
        <fullName evidence="1">Uncharacterized protein</fullName>
    </submittedName>
</protein>
<dbReference type="OrthoDB" id="9130284at2"/>
<sequence length="292" mass="31227">MSTPFAELLPRSAGSSAIRVWLKSSAYTKRLLLGADDADPWGSAAGFLAYFSQAHGLLKPDVAVIEVGDLFEAWSRREGGLEARLGSRRRPATALRKLLEPAAPKAVLAEVVEAVLAHLRGQTPLVLAMPSPRAWLMHANRLAGGADEDLDPDAIEDAAMYVADLIRSVSTFPISGLLLEEQTDDRDLGTAFVEPYRSVINVARHYRWSVALRLPAFTQVPAEAMAGLDAVIAEAGSYDGSLPFGSDISAAFAAGQTIAPPPTGQFQFVEIAPGLRPEAVLEMLVRLRALSA</sequence>
<dbReference type="KEGG" id="cbw:RR42_s0953"/>
<proteinExistence type="predicted"/>
<organism evidence="1 2">
    <name type="scientific">Cupriavidus basilensis</name>
    <dbReference type="NCBI Taxonomy" id="68895"/>
    <lineage>
        <taxon>Bacteria</taxon>
        <taxon>Pseudomonadati</taxon>
        <taxon>Pseudomonadota</taxon>
        <taxon>Betaproteobacteria</taxon>
        <taxon>Burkholderiales</taxon>
        <taxon>Burkholderiaceae</taxon>
        <taxon>Cupriavidus</taxon>
    </lineage>
</organism>
<dbReference type="RefSeq" id="WP_043354057.1">
    <property type="nucleotide sequence ID" value="NZ_CP010537.1"/>
</dbReference>
<dbReference type="STRING" id="68895.RR42_s0953"/>